<dbReference type="Proteomes" id="UP000805193">
    <property type="component" value="Unassembled WGS sequence"/>
</dbReference>
<proteinExistence type="predicted"/>
<sequence>MQIRLAARMRSCGVFFRDTIAEEKNGLLQFPIVSQLDELKDIMFPARDAVDGVPRRLQESPPPPELPVFGTFFRALVPMATPADVGRAFVLFFCAVLNVVLTLDFILYPSLTPFRCDDPSLQAAYGKEVLNTPSFIAVLIAVATFTIAVLEWRPETTRATDDEPRQHIKFGIHRMQRSDDEETTNKSHVIKDYFCAGSPEVVSKAGLSFPSAHTAAACYTGTYIVGYVVRREDEVASKWIRVTLVAVLLTASHAVAVIRVLEGLHGWWDVLAGIDSEHVRQGSGAALNACECVYRGASDGDGAGSVPLKSEPSFVNFRVDSGVRRRASIRRC</sequence>
<organism evidence="1 2">
    <name type="scientific">Ixodes persulcatus</name>
    <name type="common">Taiga tick</name>
    <dbReference type="NCBI Taxonomy" id="34615"/>
    <lineage>
        <taxon>Eukaryota</taxon>
        <taxon>Metazoa</taxon>
        <taxon>Ecdysozoa</taxon>
        <taxon>Arthropoda</taxon>
        <taxon>Chelicerata</taxon>
        <taxon>Arachnida</taxon>
        <taxon>Acari</taxon>
        <taxon>Parasitiformes</taxon>
        <taxon>Ixodida</taxon>
        <taxon>Ixodoidea</taxon>
        <taxon>Ixodidae</taxon>
        <taxon>Ixodinae</taxon>
        <taxon>Ixodes</taxon>
    </lineage>
</organism>
<accession>A0AC60QGM5</accession>
<protein>
    <submittedName>
        <fullName evidence="1">Uncharacterized protein</fullName>
    </submittedName>
</protein>
<keyword evidence="2" id="KW-1185">Reference proteome</keyword>
<reference evidence="1 2" key="1">
    <citation type="journal article" date="2020" name="Cell">
        <title>Large-Scale Comparative Analyses of Tick Genomes Elucidate Their Genetic Diversity and Vector Capacities.</title>
        <authorList>
            <consortium name="Tick Genome and Microbiome Consortium (TIGMIC)"/>
            <person name="Jia N."/>
            <person name="Wang J."/>
            <person name="Shi W."/>
            <person name="Du L."/>
            <person name="Sun Y."/>
            <person name="Zhan W."/>
            <person name="Jiang J.F."/>
            <person name="Wang Q."/>
            <person name="Zhang B."/>
            <person name="Ji P."/>
            <person name="Bell-Sakyi L."/>
            <person name="Cui X.M."/>
            <person name="Yuan T.T."/>
            <person name="Jiang B.G."/>
            <person name="Yang W.F."/>
            <person name="Lam T.T."/>
            <person name="Chang Q.C."/>
            <person name="Ding S.J."/>
            <person name="Wang X.J."/>
            <person name="Zhu J.G."/>
            <person name="Ruan X.D."/>
            <person name="Zhao L."/>
            <person name="Wei J.T."/>
            <person name="Ye R.Z."/>
            <person name="Que T.C."/>
            <person name="Du C.H."/>
            <person name="Zhou Y.H."/>
            <person name="Cheng J.X."/>
            <person name="Dai P.F."/>
            <person name="Guo W.B."/>
            <person name="Han X.H."/>
            <person name="Huang E.J."/>
            <person name="Li L.F."/>
            <person name="Wei W."/>
            <person name="Gao Y.C."/>
            <person name="Liu J.Z."/>
            <person name="Shao H.Z."/>
            <person name="Wang X."/>
            <person name="Wang C.C."/>
            <person name="Yang T.C."/>
            <person name="Huo Q.B."/>
            <person name="Li W."/>
            <person name="Chen H.Y."/>
            <person name="Chen S.E."/>
            <person name="Zhou L.G."/>
            <person name="Ni X.B."/>
            <person name="Tian J.H."/>
            <person name="Sheng Y."/>
            <person name="Liu T."/>
            <person name="Pan Y.S."/>
            <person name="Xia L.Y."/>
            <person name="Li J."/>
            <person name="Zhao F."/>
            <person name="Cao W.C."/>
        </authorList>
    </citation>
    <scope>NUCLEOTIDE SEQUENCE [LARGE SCALE GENOMIC DNA]</scope>
    <source>
        <strain evidence="1">Iper-2018</strain>
    </source>
</reference>
<evidence type="ECO:0000313" key="1">
    <source>
        <dbReference type="EMBL" id="KAG0433375.1"/>
    </source>
</evidence>
<evidence type="ECO:0000313" key="2">
    <source>
        <dbReference type="Proteomes" id="UP000805193"/>
    </source>
</evidence>
<comment type="caution">
    <text evidence="1">The sequence shown here is derived from an EMBL/GenBank/DDBJ whole genome shotgun (WGS) entry which is preliminary data.</text>
</comment>
<gene>
    <name evidence="1" type="ORF">HPB47_019971</name>
</gene>
<name>A0AC60QGM5_IXOPE</name>
<dbReference type="EMBL" id="JABSTQ010009064">
    <property type="protein sequence ID" value="KAG0433375.1"/>
    <property type="molecule type" value="Genomic_DNA"/>
</dbReference>